<dbReference type="EMBL" id="CP080647">
    <property type="protein sequence ID" value="QYX76560.1"/>
    <property type="molecule type" value="Genomic_DNA"/>
</dbReference>
<dbReference type="InterPro" id="IPR043504">
    <property type="entry name" value="Peptidase_S1_PA_chymotrypsin"/>
</dbReference>
<organism evidence="6 7">
    <name type="scientific">Streptomyces akebiae</name>
    <dbReference type="NCBI Taxonomy" id="2865673"/>
    <lineage>
        <taxon>Bacteria</taxon>
        <taxon>Bacillati</taxon>
        <taxon>Actinomycetota</taxon>
        <taxon>Actinomycetes</taxon>
        <taxon>Kitasatosporales</taxon>
        <taxon>Streptomycetaceae</taxon>
        <taxon>Streptomyces</taxon>
    </lineage>
</organism>
<reference evidence="6 7" key="1">
    <citation type="submission" date="2021-08" db="EMBL/GenBank/DDBJ databases">
        <authorList>
            <person name="Ping M."/>
        </authorList>
    </citation>
    <scope>NUCLEOTIDE SEQUENCE [LARGE SCALE GENOMIC DNA]</scope>
    <source>
        <strain evidence="6 7">MG28</strain>
    </source>
</reference>
<dbReference type="Gene3D" id="2.40.10.10">
    <property type="entry name" value="Trypsin-like serine proteases"/>
    <property type="match status" value="1"/>
</dbReference>
<dbReference type="Pfam" id="PF13365">
    <property type="entry name" value="Trypsin_2"/>
    <property type="match status" value="1"/>
</dbReference>
<keyword evidence="7" id="KW-1185">Reference proteome</keyword>
<evidence type="ECO:0000256" key="4">
    <source>
        <dbReference type="ARBA" id="ARBA00023136"/>
    </source>
</evidence>
<comment type="subcellular location">
    <subcellularLocation>
        <location evidence="1">Membrane</location>
        <topology evidence="1">Multi-pass membrane protein</topology>
    </subcellularLocation>
</comment>
<evidence type="ECO:0000256" key="1">
    <source>
        <dbReference type="ARBA" id="ARBA00004141"/>
    </source>
</evidence>
<feature type="transmembrane region" description="Helical" evidence="5">
    <location>
        <begin position="57"/>
        <end position="77"/>
    </location>
</feature>
<sequence>MILLDLFILLTVPLFAVSGYRRGLAASVAVLALTVAGALLGLALLPWVLDRVGDSSAAVNTAALLTVLVPAALGAALARRPAFWLRGRLPTRGPLRWADGAGGALTGAAALLGVVWIAGNAALDSPYTSTAMQHQIRESTTMRTLADRLPGETVTWVDRASGVLTEAGFPQVLNAFQSEPATGVAEPSGDAVTATATRVAQQSTVKVTGQVGSTGRGSEGSGFVYGDGLVMTNAHVVAGVDRPWAQAGGVGELLPATVVLYDPGTDAAVLCVTDLDTPTVSFAEDDAMRGSSAVVAGYPQNGGLELRGRSGRPTTGLTD</sequence>
<feature type="transmembrane region" description="Helical" evidence="5">
    <location>
        <begin position="26"/>
        <end position="45"/>
    </location>
</feature>
<keyword evidence="3 5" id="KW-1133">Transmembrane helix</keyword>
<keyword evidence="4 5" id="KW-0472">Membrane</keyword>
<accession>A0ABX8XLX9</accession>
<gene>
    <name evidence="6" type="ORF">K1J60_08640</name>
</gene>
<name>A0ABX8XLX9_9ACTN</name>
<dbReference type="InterPro" id="IPR003825">
    <property type="entry name" value="Colicin-V_CvpA"/>
</dbReference>
<dbReference type="InterPro" id="IPR009003">
    <property type="entry name" value="Peptidase_S1_PA"/>
</dbReference>
<evidence type="ECO:0000256" key="5">
    <source>
        <dbReference type="SAM" id="Phobius"/>
    </source>
</evidence>
<evidence type="ECO:0000256" key="3">
    <source>
        <dbReference type="ARBA" id="ARBA00022989"/>
    </source>
</evidence>
<feature type="transmembrane region" description="Helical" evidence="5">
    <location>
        <begin position="97"/>
        <end position="123"/>
    </location>
</feature>
<evidence type="ECO:0000256" key="2">
    <source>
        <dbReference type="ARBA" id="ARBA00022692"/>
    </source>
</evidence>
<dbReference type="SUPFAM" id="SSF50494">
    <property type="entry name" value="Trypsin-like serine proteases"/>
    <property type="match status" value="1"/>
</dbReference>
<keyword evidence="2 5" id="KW-0812">Transmembrane</keyword>
<dbReference type="RefSeq" id="WP_220645670.1">
    <property type="nucleotide sequence ID" value="NZ_CP080647.1"/>
</dbReference>
<evidence type="ECO:0000313" key="6">
    <source>
        <dbReference type="EMBL" id="QYX76560.1"/>
    </source>
</evidence>
<proteinExistence type="predicted"/>
<protein>
    <submittedName>
        <fullName evidence="6">CvpA family protein</fullName>
    </submittedName>
</protein>
<dbReference type="Pfam" id="PF02674">
    <property type="entry name" value="Colicin_V"/>
    <property type="match status" value="1"/>
</dbReference>
<dbReference type="Proteomes" id="UP000827138">
    <property type="component" value="Chromosome"/>
</dbReference>
<evidence type="ECO:0000313" key="7">
    <source>
        <dbReference type="Proteomes" id="UP000827138"/>
    </source>
</evidence>